<reference evidence="2 3" key="1">
    <citation type="submission" date="2017-10" db="EMBL/GenBank/DDBJ databases">
        <title>The draft genome sequence of Lewinella marina KCTC 32374.</title>
        <authorList>
            <person name="Wang K."/>
        </authorList>
    </citation>
    <scope>NUCLEOTIDE SEQUENCE [LARGE SCALE GENOMIC DNA]</scope>
    <source>
        <strain evidence="2 3">MKG-38</strain>
    </source>
</reference>
<dbReference type="RefSeq" id="WP_099107399.1">
    <property type="nucleotide sequence ID" value="NZ_JAATJF010000005.1"/>
</dbReference>
<dbReference type="AlphaFoldDB" id="A0A2G0CCQ3"/>
<protein>
    <submittedName>
        <fullName evidence="2">Phage tail protein</fullName>
    </submittedName>
</protein>
<dbReference type="EMBL" id="PDLO01000007">
    <property type="protein sequence ID" value="PHK97745.1"/>
    <property type="molecule type" value="Genomic_DNA"/>
</dbReference>
<comment type="caution">
    <text evidence="2">The sequence shown here is derived from an EMBL/GenBank/DDBJ whole genome shotgun (WGS) entry which is preliminary data.</text>
</comment>
<evidence type="ECO:0000313" key="3">
    <source>
        <dbReference type="Proteomes" id="UP000226437"/>
    </source>
</evidence>
<dbReference type="Pfam" id="PF07484">
    <property type="entry name" value="Collar"/>
    <property type="match status" value="1"/>
</dbReference>
<dbReference type="Gene3D" id="3.90.1340.10">
    <property type="entry name" value="Phage tail collar domain"/>
    <property type="match status" value="1"/>
</dbReference>
<feature type="domain" description="Phage tail collar" evidence="1">
    <location>
        <begin position="7"/>
        <end position="62"/>
    </location>
</feature>
<dbReference type="SUPFAM" id="SSF88874">
    <property type="entry name" value="Receptor-binding domain of short tail fibre protein gp12"/>
    <property type="match status" value="1"/>
</dbReference>
<gene>
    <name evidence="2" type="ORF">CGL56_15075</name>
</gene>
<sequence length="178" mass="18290">MEPFIAMIVAFGGNFAPRGWAFCDGQILAIAQNQALFSLIGTTYGGDGRSTFGLPDLRGRSIVHPGSGAGLSPIRWGEKGGLESMTLTQNQMPPHSHLATLQLGQGVGTSANGNDQYLAFNAAGETPFTSSPPTGSAALGSQTVSVGSAGGGQPIPVRSPYQGIHYIIALTGIFPSRS</sequence>
<dbReference type="Proteomes" id="UP000226437">
    <property type="component" value="Unassembled WGS sequence"/>
</dbReference>
<keyword evidence="3" id="KW-1185">Reference proteome</keyword>
<dbReference type="OrthoDB" id="9810174at2"/>
<name>A0A2G0CCQ3_9BACT</name>
<dbReference type="InterPro" id="IPR011083">
    <property type="entry name" value="Phage_tail_collar_dom"/>
</dbReference>
<evidence type="ECO:0000313" key="2">
    <source>
        <dbReference type="EMBL" id="PHK97745.1"/>
    </source>
</evidence>
<evidence type="ECO:0000259" key="1">
    <source>
        <dbReference type="Pfam" id="PF07484"/>
    </source>
</evidence>
<dbReference type="InterPro" id="IPR037053">
    <property type="entry name" value="Phage_tail_collar_dom_sf"/>
</dbReference>
<organism evidence="2 3">
    <name type="scientific">Neolewinella marina</name>
    <dbReference type="NCBI Taxonomy" id="438751"/>
    <lineage>
        <taxon>Bacteria</taxon>
        <taxon>Pseudomonadati</taxon>
        <taxon>Bacteroidota</taxon>
        <taxon>Saprospiria</taxon>
        <taxon>Saprospirales</taxon>
        <taxon>Lewinellaceae</taxon>
        <taxon>Neolewinella</taxon>
    </lineage>
</organism>
<proteinExistence type="predicted"/>
<accession>A0A2G0CCQ3</accession>